<feature type="region of interest" description="Disordered" evidence="1">
    <location>
        <begin position="96"/>
        <end position="123"/>
    </location>
</feature>
<evidence type="ECO:0000313" key="2">
    <source>
        <dbReference type="EMBL" id="ACJ09654.1"/>
    </source>
</evidence>
<feature type="compositionally biased region" description="Polar residues" evidence="1">
    <location>
        <begin position="108"/>
        <end position="117"/>
    </location>
</feature>
<dbReference type="PROSITE" id="PS00823">
    <property type="entry name" value="DEHYDRIN_2"/>
    <property type="match status" value="1"/>
</dbReference>
<feature type="compositionally biased region" description="Pro residues" evidence="1">
    <location>
        <begin position="62"/>
        <end position="71"/>
    </location>
</feature>
<dbReference type="InterPro" id="IPR030513">
    <property type="entry name" value="Dehydrin_CS"/>
</dbReference>
<feature type="compositionally biased region" description="Basic and acidic residues" evidence="1">
    <location>
        <begin position="7"/>
        <end position="16"/>
    </location>
</feature>
<proteinExistence type="evidence at transcript level"/>
<dbReference type="AlphaFoldDB" id="B6VES5"/>
<sequence length="123" mass="13926">QKQHKKSLTEKLKISGEIEEQEHEDTSAVEVVHTETPHEPEEKKGFLDIKEKLPGHKKADEVPPPPPPAPEHVPEAAVSEGDAKEKILEKIKEKLPGYHKTEDEQEVNESASQQGSWQYYCDL</sequence>
<reference evidence="2" key="1">
    <citation type="submission" date="2008-10" db="EMBL/GenBank/DDBJ databases">
        <title>Cloning and characterization of cold regulated sequences in cypress (Cupressus sempervirens).</title>
        <authorList>
            <person name="Pedron L."/>
            <person name="Baldi P."/>
            <person name="La Porta N."/>
        </authorList>
    </citation>
    <scope>NUCLEOTIDE SEQUENCE</scope>
    <source>
        <strain evidence="2">Cyplp133</strain>
    </source>
</reference>
<feature type="non-terminal residue" evidence="2">
    <location>
        <position position="1"/>
    </location>
</feature>
<name>B6VES5_CUPSE</name>
<feature type="compositionally biased region" description="Basic and acidic residues" evidence="1">
    <location>
        <begin position="32"/>
        <end position="61"/>
    </location>
</feature>
<accession>B6VES5</accession>
<protein>
    <submittedName>
        <fullName evidence="2">Putative dehydrin</fullName>
    </submittedName>
</protein>
<feature type="region of interest" description="Disordered" evidence="1">
    <location>
        <begin position="1"/>
        <end position="82"/>
    </location>
</feature>
<dbReference type="EMBL" id="FJ380015">
    <property type="protein sequence ID" value="ACJ09654.1"/>
    <property type="molecule type" value="mRNA"/>
</dbReference>
<evidence type="ECO:0000256" key="1">
    <source>
        <dbReference type="SAM" id="MobiDB-lite"/>
    </source>
</evidence>
<organism evidence="2">
    <name type="scientific">Cupressus sempervirens</name>
    <name type="common">Italian cypress</name>
    <dbReference type="NCBI Taxonomy" id="13469"/>
    <lineage>
        <taxon>Eukaryota</taxon>
        <taxon>Viridiplantae</taxon>
        <taxon>Streptophyta</taxon>
        <taxon>Embryophyta</taxon>
        <taxon>Tracheophyta</taxon>
        <taxon>Spermatophyta</taxon>
        <taxon>Pinopsida</taxon>
        <taxon>Pinidae</taxon>
        <taxon>Conifers II</taxon>
        <taxon>Cupressales</taxon>
        <taxon>Cupressaceae</taxon>
        <taxon>Cupressus</taxon>
    </lineage>
</organism>